<dbReference type="InterPro" id="IPR012074">
    <property type="entry name" value="GAF_ANTAR"/>
</dbReference>
<dbReference type="SMART" id="SM01012">
    <property type="entry name" value="ANTAR"/>
    <property type="match status" value="1"/>
</dbReference>
<dbReference type="Pfam" id="PF03861">
    <property type="entry name" value="ANTAR"/>
    <property type="match status" value="1"/>
</dbReference>
<evidence type="ECO:0000313" key="8">
    <source>
        <dbReference type="Proteomes" id="UP000642125"/>
    </source>
</evidence>
<dbReference type="PROSITE" id="PS50921">
    <property type="entry name" value="ANTAR"/>
    <property type="match status" value="1"/>
</dbReference>
<dbReference type="InterPro" id="IPR036388">
    <property type="entry name" value="WH-like_DNA-bd_sf"/>
</dbReference>
<keyword evidence="8" id="KW-1185">Reference proteome</keyword>
<sequence>MAQPGTPDGAARDATAGPASDAGPAAWRVGALDEIHELLVSAVPVDDLLDVIVTHAARRSGASAAITVRVGGTGAVAASSDALAEACDRAEQAAGEGPCLDASREQRRITVRDVHDEQRWPAWREATVAAGFCATAALPAARRDGVRIDLAIDLYHPEPGDWPEDVLDDVARFADDAARAVAVAAQAQEQRRTNEDLRSAIASRTVIDQALGVVMAQNRCGPEEAFDILRRASQTRNQKMRDLAAAIVASVSGQEPHSPHEFRERPRR</sequence>
<keyword evidence="1" id="KW-0808">Transferase</keyword>
<dbReference type="Pfam" id="PF13185">
    <property type="entry name" value="GAF_2"/>
    <property type="match status" value="1"/>
</dbReference>
<feature type="region of interest" description="Disordered" evidence="5">
    <location>
        <begin position="1"/>
        <end position="23"/>
    </location>
</feature>
<evidence type="ECO:0000256" key="3">
    <source>
        <dbReference type="ARBA" id="ARBA00023015"/>
    </source>
</evidence>
<gene>
    <name evidence="7" type="ORF">Cpa01nite_27810</name>
</gene>
<accession>A0A919PD60</accession>
<dbReference type="Gene3D" id="3.30.450.40">
    <property type="match status" value="1"/>
</dbReference>
<dbReference type="PIRSF" id="PIRSF036625">
    <property type="entry name" value="GAF_ANTAR"/>
    <property type="match status" value="1"/>
</dbReference>
<evidence type="ECO:0000313" key="7">
    <source>
        <dbReference type="EMBL" id="GIG37400.1"/>
    </source>
</evidence>
<dbReference type="AlphaFoldDB" id="A0A919PD60"/>
<dbReference type="SUPFAM" id="SSF52172">
    <property type="entry name" value="CheY-like"/>
    <property type="match status" value="1"/>
</dbReference>
<dbReference type="InterPro" id="IPR005561">
    <property type="entry name" value="ANTAR"/>
</dbReference>
<name>A0A919PD60_9CELL</name>
<dbReference type="InterPro" id="IPR003018">
    <property type="entry name" value="GAF"/>
</dbReference>
<evidence type="ECO:0000256" key="2">
    <source>
        <dbReference type="ARBA" id="ARBA00022777"/>
    </source>
</evidence>
<proteinExistence type="predicted"/>
<evidence type="ECO:0000256" key="1">
    <source>
        <dbReference type="ARBA" id="ARBA00022679"/>
    </source>
</evidence>
<organism evidence="7 8">
    <name type="scientific">Cellulomonas pakistanensis</name>
    <dbReference type="NCBI Taxonomy" id="992287"/>
    <lineage>
        <taxon>Bacteria</taxon>
        <taxon>Bacillati</taxon>
        <taxon>Actinomycetota</taxon>
        <taxon>Actinomycetes</taxon>
        <taxon>Micrococcales</taxon>
        <taxon>Cellulomonadaceae</taxon>
        <taxon>Cellulomonas</taxon>
    </lineage>
</organism>
<evidence type="ECO:0000259" key="6">
    <source>
        <dbReference type="PROSITE" id="PS50921"/>
    </source>
</evidence>
<dbReference type="GO" id="GO:0016301">
    <property type="term" value="F:kinase activity"/>
    <property type="evidence" value="ECO:0007669"/>
    <property type="project" value="UniProtKB-KW"/>
</dbReference>
<comment type="caution">
    <text evidence="7">The sequence shown here is derived from an EMBL/GenBank/DDBJ whole genome shotgun (WGS) entry which is preliminary data.</text>
</comment>
<dbReference type="Gene3D" id="1.10.10.10">
    <property type="entry name" value="Winged helix-like DNA-binding domain superfamily/Winged helix DNA-binding domain"/>
    <property type="match status" value="1"/>
</dbReference>
<protein>
    <submittedName>
        <fullName evidence="7">Transcription antitermination regulator</fullName>
    </submittedName>
</protein>
<dbReference type="InterPro" id="IPR011006">
    <property type="entry name" value="CheY-like_superfamily"/>
</dbReference>
<dbReference type="GO" id="GO:0003723">
    <property type="term" value="F:RNA binding"/>
    <property type="evidence" value="ECO:0007669"/>
    <property type="project" value="InterPro"/>
</dbReference>
<evidence type="ECO:0000256" key="4">
    <source>
        <dbReference type="ARBA" id="ARBA00023163"/>
    </source>
</evidence>
<reference evidence="7" key="1">
    <citation type="submission" date="2021-01" db="EMBL/GenBank/DDBJ databases">
        <title>Whole genome shotgun sequence of Cellulomonas pakistanensis NBRC 110800.</title>
        <authorList>
            <person name="Komaki H."/>
            <person name="Tamura T."/>
        </authorList>
    </citation>
    <scope>NUCLEOTIDE SEQUENCE</scope>
    <source>
        <strain evidence="7">NBRC 110800</strain>
    </source>
</reference>
<dbReference type="Proteomes" id="UP000642125">
    <property type="component" value="Unassembled WGS sequence"/>
</dbReference>
<keyword evidence="3" id="KW-0805">Transcription regulation</keyword>
<feature type="domain" description="ANTAR" evidence="6">
    <location>
        <begin position="187"/>
        <end position="248"/>
    </location>
</feature>
<keyword evidence="2" id="KW-0418">Kinase</keyword>
<keyword evidence="4" id="KW-0804">Transcription</keyword>
<dbReference type="InterPro" id="IPR029016">
    <property type="entry name" value="GAF-like_dom_sf"/>
</dbReference>
<evidence type="ECO:0000256" key="5">
    <source>
        <dbReference type="SAM" id="MobiDB-lite"/>
    </source>
</evidence>
<dbReference type="SUPFAM" id="SSF55781">
    <property type="entry name" value="GAF domain-like"/>
    <property type="match status" value="1"/>
</dbReference>
<dbReference type="EMBL" id="BONO01000022">
    <property type="protein sequence ID" value="GIG37400.1"/>
    <property type="molecule type" value="Genomic_DNA"/>
</dbReference>